<dbReference type="PANTHER" id="PTHR31297:SF43">
    <property type="entry name" value="GLUCAN 1,3-BETA-GLUCOSIDASE 3"/>
    <property type="match status" value="1"/>
</dbReference>
<accession>A0A9Q5HV72</accession>
<name>A0A9Q5HV72_SANBA</name>
<dbReference type="OrthoDB" id="1887033at2759"/>
<reference evidence="6" key="1">
    <citation type="submission" date="2016-06" db="EMBL/GenBank/DDBJ databases">
        <title>Draft Genome sequence of the fungus Inonotus baumii.</title>
        <authorList>
            <person name="Zhu H."/>
            <person name="Lin W."/>
        </authorList>
    </citation>
    <scope>NUCLEOTIDE SEQUENCE</scope>
    <source>
        <strain evidence="6">821</strain>
    </source>
</reference>
<keyword evidence="3 4" id="KW-0326">Glycosidase</keyword>
<dbReference type="InterPro" id="IPR017853">
    <property type="entry name" value="GH"/>
</dbReference>
<dbReference type="GO" id="GO:0009986">
    <property type="term" value="C:cell surface"/>
    <property type="evidence" value="ECO:0007669"/>
    <property type="project" value="TreeGrafter"/>
</dbReference>
<comment type="caution">
    <text evidence="6">The sequence shown here is derived from an EMBL/GenBank/DDBJ whole genome shotgun (WGS) entry which is preliminary data.</text>
</comment>
<keyword evidence="2 4" id="KW-0378">Hydrolase</keyword>
<proteinExistence type="inferred from homology"/>
<dbReference type="GO" id="GO:0009251">
    <property type="term" value="P:glucan catabolic process"/>
    <property type="evidence" value="ECO:0007669"/>
    <property type="project" value="TreeGrafter"/>
</dbReference>
<feature type="domain" description="Glycoside hydrolase family 5" evidence="5">
    <location>
        <begin position="95"/>
        <end position="369"/>
    </location>
</feature>
<protein>
    <submittedName>
        <fullName evidence="6">Glycoside hydrolase</fullName>
    </submittedName>
</protein>
<gene>
    <name evidence="6" type="ORF">A7U60_g6283</name>
</gene>
<comment type="similarity">
    <text evidence="1 4">Belongs to the glycosyl hydrolase 5 (cellulase A) family.</text>
</comment>
<dbReference type="AlphaFoldDB" id="A0A9Q5HV72"/>
<evidence type="ECO:0000256" key="2">
    <source>
        <dbReference type="ARBA" id="ARBA00022801"/>
    </source>
</evidence>
<dbReference type="SUPFAM" id="SSF51445">
    <property type="entry name" value="(Trans)glycosidases"/>
    <property type="match status" value="1"/>
</dbReference>
<evidence type="ECO:0000256" key="1">
    <source>
        <dbReference type="ARBA" id="ARBA00005641"/>
    </source>
</evidence>
<evidence type="ECO:0000313" key="7">
    <source>
        <dbReference type="Proteomes" id="UP000757232"/>
    </source>
</evidence>
<evidence type="ECO:0000256" key="3">
    <source>
        <dbReference type="ARBA" id="ARBA00023295"/>
    </source>
</evidence>
<dbReference type="EMBL" id="LNZH02000200">
    <property type="protein sequence ID" value="OCB86605.1"/>
    <property type="molecule type" value="Genomic_DNA"/>
</dbReference>
<evidence type="ECO:0000313" key="6">
    <source>
        <dbReference type="EMBL" id="OCB86605.1"/>
    </source>
</evidence>
<dbReference type="GO" id="GO:0046557">
    <property type="term" value="F:glucan endo-1,6-beta-glucosidase activity"/>
    <property type="evidence" value="ECO:0007669"/>
    <property type="project" value="TreeGrafter"/>
</dbReference>
<dbReference type="Gene3D" id="3.20.20.80">
    <property type="entry name" value="Glycosidases"/>
    <property type="match status" value="1"/>
</dbReference>
<sequence>MDFLAEKAQRKLNKFLGRTGKLANYGHDKPPVTVDAYDGPISLQDVYRYRKQRGVNLGSWFTLERWISDAPFRGAKAPAVSDYDTARGENAKEILENHWDNWITEADWVWLSDHGINTVRIPIGFYHVCGADPSVLDGTDFSDFGTVFSGAWSRILRAIDTASTFDLHAAAGKQNDDAHSGQTGPVRFYEHKNMARTQHVLCVLARELHMKENVVGLQLLNEPKNHNALQSWYSATIDELRRVAPTLPLYIHDAWDTNHYAGFVGSRPESDFVVVDHHLYRCFTGEDHRLSGDDHAGVLRTHMDGELAARSQASRGNIVIAEFSAALNPASLRSGEAGEQDRQRRVFARAELDIFERHCAGWYFWTYKKDGWDAGWSLRDTTVAEIMPSWYGIRRVPGKRVSNDRMRMDAEKQKALSEHAGFWTQHPGHYEHWRFEEGFVRGWDDAFIFFSFEVGSAVPELGFMGQWAKRRAFTHTREKGHSGNIWEFGAS</sequence>
<evidence type="ECO:0000259" key="5">
    <source>
        <dbReference type="Pfam" id="PF00150"/>
    </source>
</evidence>
<dbReference type="Proteomes" id="UP000757232">
    <property type="component" value="Unassembled WGS sequence"/>
</dbReference>
<dbReference type="InterPro" id="IPR050386">
    <property type="entry name" value="Glycosyl_hydrolase_5"/>
</dbReference>
<dbReference type="GO" id="GO:0005576">
    <property type="term" value="C:extracellular region"/>
    <property type="evidence" value="ECO:0007669"/>
    <property type="project" value="TreeGrafter"/>
</dbReference>
<organism evidence="6 7">
    <name type="scientific">Sanghuangporus baumii</name>
    <name type="common">Phellinus baumii</name>
    <dbReference type="NCBI Taxonomy" id="108892"/>
    <lineage>
        <taxon>Eukaryota</taxon>
        <taxon>Fungi</taxon>
        <taxon>Dikarya</taxon>
        <taxon>Basidiomycota</taxon>
        <taxon>Agaricomycotina</taxon>
        <taxon>Agaricomycetes</taxon>
        <taxon>Hymenochaetales</taxon>
        <taxon>Hymenochaetaceae</taxon>
        <taxon>Sanghuangporus</taxon>
    </lineage>
</organism>
<dbReference type="PANTHER" id="PTHR31297">
    <property type="entry name" value="GLUCAN ENDO-1,6-BETA-GLUCOSIDASE B"/>
    <property type="match status" value="1"/>
</dbReference>
<dbReference type="InterPro" id="IPR001547">
    <property type="entry name" value="Glyco_hydro_5"/>
</dbReference>
<evidence type="ECO:0000256" key="4">
    <source>
        <dbReference type="RuleBase" id="RU361153"/>
    </source>
</evidence>
<keyword evidence="7" id="KW-1185">Reference proteome</keyword>
<dbReference type="Pfam" id="PF00150">
    <property type="entry name" value="Cellulase"/>
    <property type="match status" value="1"/>
</dbReference>